<dbReference type="OrthoDB" id="5875591at2759"/>
<feature type="chain" id="PRO_5032454622" description="C1q domain-containing protein" evidence="3">
    <location>
        <begin position="17"/>
        <end position="147"/>
    </location>
</feature>
<protein>
    <recommendedName>
        <fullName evidence="4">C1q domain-containing protein</fullName>
    </recommendedName>
</protein>
<dbReference type="InterPro" id="IPR001073">
    <property type="entry name" value="C1q_dom"/>
</dbReference>
<feature type="domain" description="C1q" evidence="4">
    <location>
        <begin position="11"/>
        <end position="147"/>
    </location>
</feature>
<dbReference type="SUPFAM" id="SSF49842">
    <property type="entry name" value="TNF-like"/>
    <property type="match status" value="1"/>
</dbReference>
<dbReference type="SMART" id="SM00110">
    <property type="entry name" value="C1Q"/>
    <property type="match status" value="1"/>
</dbReference>
<name>A0A8B6D7D7_MYTGA</name>
<dbReference type="EMBL" id="UYJE01003007">
    <property type="protein sequence ID" value="VDI15734.1"/>
    <property type="molecule type" value="Genomic_DNA"/>
</dbReference>
<keyword evidence="2" id="KW-0964">Secreted</keyword>
<dbReference type="InterPro" id="IPR008983">
    <property type="entry name" value="Tumour_necrosis_fac-like_dom"/>
</dbReference>
<gene>
    <name evidence="5" type="ORF">MGAL_10B082251</name>
</gene>
<organism evidence="5 6">
    <name type="scientific">Mytilus galloprovincialis</name>
    <name type="common">Mediterranean mussel</name>
    <dbReference type="NCBI Taxonomy" id="29158"/>
    <lineage>
        <taxon>Eukaryota</taxon>
        <taxon>Metazoa</taxon>
        <taxon>Spiralia</taxon>
        <taxon>Lophotrochozoa</taxon>
        <taxon>Mollusca</taxon>
        <taxon>Bivalvia</taxon>
        <taxon>Autobranchia</taxon>
        <taxon>Pteriomorphia</taxon>
        <taxon>Mytilida</taxon>
        <taxon>Mytiloidea</taxon>
        <taxon>Mytilidae</taxon>
        <taxon>Mytilinae</taxon>
        <taxon>Mytilus</taxon>
    </lineage>
</organism>
<dbReference type="Pfam" id="PF00386">
    <property type="entry name" value="C1q"/>
    <property type="match status" value="1"/>
</dbReference>
<comment type="caution">
    <text evidence="5">The sequence shown here is derived from an EMBL/GenBank/DDBJ whole genome shotgun (WGS) entry which is preliminary data.</text>
</comment>
<dbReference type="PANTHER" id="PTHR15427:SF33">
    <property type="entry name" value="COLLAGEN IV NC1 DOMAIN-CONTAINING PROTEIN"/>
    <property type="match status" value="1"/>
</dbReference>
<dbReference type="InterPro" id="IPR050392">
    <property type="entry name" value="Collagen/C1q_domain"/>
</dbReference>
<accession>A0A8B6D7D7</accession>
<dbReference type="PROSITE" id="PS50871">
    <property type="entry name" value="C1Q"/>
    <property type="match status" value="1"/>
</dbReference>
<comment type="subcellular location">
    <subcellularLocation>
        <location evidence="1">Secreted</location>
    </subcellularLocation>
</comment>
<keyword evidence="3" id="KW-0732">Signal</keyword>
<evidence type="ECO:0000313" key="6">
    <source>
        <dbReference type="Proteomes" id="UP000596742"/>
    </source>
</evidence>
<dbReference type="AlphaFoldDB" id="A0A8B6D7D7"/>
<dbReference type="GO" id="GO:0005581">
    <property type="term" value="C:collagen trimer"/>
    <property type="evidence" value="ECO:0007669"/>
    <property type="project" value="UniProtKB-KW"/>
</dbReference>
<sequence>MYTSILFVLMWHTIYAAFTVTLSSGTQTRSADSKVRYDQIIYNPQNEYSPITGIFTVGNELGGVYSVSVSMMSGRVPAHTTIMKNGELLVWLFTNNSYDMASQSITVELSAGDKVWVQIANSGSSLFSVYNTFSAFQIMPIRVPVPA</sequence>
<proteinExistence type="predicted"/>
<keyword evidence="6" id="KW-1185">Reference proteome</keyword>
<evidence type="ECO:0000256" key="1">
    <source>
        <dbReference type="ARBA" id="ARBA00004613"/>
    </source>
</evidence>
<dbReference type="Gene3D" id="2.60.120.40">
    <property type="match status" value="1"/>
</dbReference>
<dbReference type="PRINTS" id="PR00007">
    <property type="entry name" value="COMPLEMNTC1Q"/>
</dbReference>
<dbReference type="PANTHER" id="PTHR15427">
    <property type="entry name" value="EMILIN ELASTIN MICROFIBRIL INTERFACE-LOCATED PROTEIN ELASTIN MICROFIBRIL INTERFACER"/>
    <property type="match status" value="1"/>
</dbReference>
<evidence type="ECO:0000313" key="5">
    <source>
        <dbReference type="EMBL" id="VDI15734.1"/>
    </source>
</evidence>
<evidence type="ECO:0000256" key="3">
    <source>
        <dbReference type="SAM" id="SignalP"/>
    </source>
</evidence>
<evidence type="ECO:0000259" key="4">
    <source>
        <dbReference type="PROSITE" id="PS50871"/>
    </source>
</evidence>
<dbReference type="Proteomes" id="UP000596742">
    <property type="component" value="Unassembled WGS sequence"/>
</dbReference>
<evidence type="ECO:0000256" key="2">
    <source>
        <dbReference type="ARBA" id="ARBA00022525"/>
    </source>
</evidence>
<reference evidence="5" key="1">
    <citation type="submission" date="2018-11" db="EMBL/GenBank/DDBJ databases">
        <authorList>
            <person name="Alioto T."/>
            <person name="Alioto T."/>
        </authorList>
    </citation>
    <scope>NUCLEOTIDE SEQUENCE</scope>
</reference>
<feature type="signal peptide" evidence="3">
    <location>
        <begin position="1"/>
        <end position="16"/>
    </location>
</feature>